<dbReference type="GO" id="GO:0016798">
    <property type="term" value="F:hydrolase activity, acting on glycosyl bonds"/>
    <property type="evidence" value="ECO:0007669"/>
    <property type="project" value="UniProtKB-KW"/>
</dbReference>
<dbReference type="SUPFAM" id="SSF48208">
    <property type="entry name" value="Six-hairpin glycosidases"/>
    <property type="match status" value="1"/>
</dbReference>
<dbReference type="InterPro" id="IPR035396">
    <property type="entry name" value="Bac_rhamnosid6H"/>
</dbReference>
<dbReference type="PANTHER" id="PTHR34987">
    <property type="entry name" value="C, PUTATIVE (AFU_ORTHOLOGUE AFUA_3G02880)-RELATED"/>
    <property type="match status" value="1"/>
</dbReference>
<dbReference type="EMBL" id="JAUKTV010000007">
    <property type="protein sequence ID" value="KAK0735529.1"/>
    <property type="molecule type" value="Genomic_DNA"/>
</dbReference>
<dbReference type="InterPro" id="IPR012341">
    <property type="entry name" value="6hp_glycosidase-like_sf"/>
</dbReference>
<evidence type="ECO:0000313" key="4">
    <source>
        <dbReference type="EMBL" id="KAK0735529.1"/>
    </source>
</evidence>
<feature type="domain" description="Alpha-L-rhamnosidase six-hairpin glycosidase" evidence="3">
    <location>
        <begin position="284"/>
        <end position="441"/>
    </location>
</feature>
<dbReference type="Gene3D" id="1.50.10.10">
    <property type="match status" value="1"/>
</dbReference>
<dbReference type="Pfam" id="PF17389">
    <property type="entry name" value="Bac_rhamnosid6H"/>
    <property type="match status" value="1"/>
</dbReference>
<keyword evidence="5" id="KW-1185">Reference proteome</keyword>
<dbReference type="AlphaFoldDB" id="A0AA40EBM3"/>
<evidence type="ECO:0000256" key="2">
    <source>
        <dbReference type="SAM" id="SignalP"/>
    </source>
</evidence>
<feature type="chain" id="PRO_5041461833" evidence="2">
    <location>
        <begin position="26"/>
        <end position="785"/>
    </location>
</feature>
<dbReference type="InterPro" id="IPR008928">
    <property type="entry name" value="6-hairpin_glycosidase_sf"/>
</dbReference>
<proteinExistence type="predicted"/>
<comment type="caution">
    <text evidence="4">The sequence shown here is derived from an EMBL/GenBank/DDBJ whole genome shotgun (WGS) entry which is preliminary data.</text>
</comment>
<keyword evidence="4" id="KW-0378">Hydrolase</keyword>
<protein>
    <submittedName>
        <fullName evidence="4">Six-hairpin glycosidase-like protein</fullName>
    </submittedName>
</protein>
<evidence type="ECO:0000313" key="5">
    <source>
        <dbReference type="Proteomes" id="UP001172159"/>
    </source>
</evidence>
<keyword evidence="2" id="KW-0732">Signal</keyword>
<feature type="region of interest" description="Disordered" evidence="1">
    <location>
        <begin position="511"/>
        <end position="533"/>
    </location>
</feature>
<name>A0AA40EBM3_9PEZI</name>
<feature type="signal peptide" evidence="2">
    <location>
        <begin position="1"/>
        <end position="25"/>
    </location>
</feature>
<organism evidence="4 5">
    <name type="scientific">Apiosordaria backusii</name>
    <dbReference type="NCBI Taxonomy" id="314023"/>
    <lineage>
        <taxon>Eukaryota</taxon>
        <taxon>Fungi</taxon>
        <taxon>Dikarya</taxon>
        <taxon>Ascomycota</taxon>
        <taxon>Pezizomycotina</taxon>
        <taxon>Sordariomycetes</taxon>
        <taxon>Sordariomycetidae</taxon>
        <taxon>Sordariales</taxon>
        <taxon>Lasiosphaeriaceae</taxon>
        <taxon>Apiosordaria</taxon>
    </lineage>
</organism>
<gene>
    <name evidence="4" type="ORF">B0T21DRAFT_412146</name>
</gene>
<keyword evidence="4" id="KW-0326">Glycosidase</keyword>
<evidence type="ECO:0000259" key="3">
    <source>
        <dbReference type="Pfam" id="PF17389"/>
    </source>
</evidence>
<dbReference type="PANTHER" id="PTHR34987:SF6">
    <property type="entry name" value="ALPHA-L-RHAMNOSIDASE SIX-HAIRPIN GLYCOSIDASE DOMAIN-CONTAINING PROTEIN"/>
    <property type="match status" value="1"/>
</dbReference>
<sequence>MMGYKGTTAFLFYFVSFWLCDFGVCEVKKGWPGPWEKYIRAPENKRRIEPRKIWKTEGDVQVRTDDGKELVIIKEGAWVTWEFDENISGRACLIVEDTPGGLTEVNLAYSESYLFAGPIPDATTDRQARDLPLPLRIPKQKGKVCVGKEFVRGAFKYFTVHLPSSDHQENSPQTWLQSVWQTSQKTLFGTKPHKKKKQIAISSVWVNCTSFPSQGNNGRAAYTGYFSSSSHLLNQIWYAGAYTLQLGTIDPREGGALIDYNRIVDHNDSPTGSWYSNFTISGGTSVTTDGAKRDRMVWPGDMFIAIPSIAVSTSDYLSIRNALEIIFTNQYPDGRLPYAGPPMGVTANREFSDTYHLHTLLGVHSYVLWSGDLPFLDKIWPQYLFALHHSLSLVDDLSLVHVTSTADWLRPGMTGHNLEASALLHTVLSRSATLATWLGHTTPPIWPSTQKTLETGLARLYCPELGLFSDNIGARSCYPSKDQGYAPILPQDGNSWLLISRANLTPSGLPFRSPKSRFRSPTPLPNGPPTRGGISKLLRGRWVKHGAPCPEFPNTISPFASGFELLGHVYSGEVDTAVELMLLEWGWLVNGDGFNNGSTLAEGYRIDGDVQYPAYPSRARNSLAHGWASGPTWVLTQWVLGVEITKPGGEEVEVKVWRVRTRGGSGKGLVWEIRAEGGTKGTVMGYKVKGEERGVFLLREGEDGERVERLGLGVVRVVGEDEESWYKNVVVEYQGEEWVFDETWKEPEMEEREQGAVDWDVMERYFKTPVPEGWDISWLKEGRDM</sequence>
<dbReference type="GO" id="GO:0005975">
    <property type="term" value="P:carbohydrate metabolic process"/>
    <property type="evidence" value="ECO:0007669"/>
    <property type="project" value="InterPro"/>
</dbReference>
<reference evidence="4" key="1">
    <citation type="submission" date="2023-06" db="EMBL/GenBank/DDBJ databases">
        <title>Genome-scale phylogeny and comparative genomics of the fungal order Sordariales.</title>
        <authorList>
            <consortium name="Lawrence Berkeley National Laboratory"/>
            <person name="Hensen N."/>
            <person name="Bonometti L."/>
            <person name="Westerberg I."/>
            <person name="Brannstrom I.O."/>
            <person name="Guillou S."/>
            <person name="Cros-Aarteil S."/>
            <person name="Calhoun S."/>
            <person name="Haridas S."/>
            <person name="Kuo A."/>
            <person name="Mondo S."/>
            <person name="Pangilinan J."/>
            <person name="Riley R."/>
            <person name="Labutti K."/>
            <person name="Andreopoulos B."/>
            <person name="Lipzen A."/>
            <person name="Chen C."/>
            <person name="Yanf M."/>
            <person name="Daum C."/>
            <person name="Ng V."/>
            <person name="Clum A."/>
            <person name="Steindorff A."/>
            <person name="Ohm R."/>
            <person name="Martin F."/>
            <person name="Silar P."/>
            <person name="Natvig D."/>
            <person name="Lalanne C."/>
            <person name="Gautier V."/>
            <person name="Ament-Velasquez S.L."/>
            <person name="Kruys A."/>
            <person name="Hutchinson M.I."/>
            <person name="Powell A.J."/>
            <person name="Barry K."/>
            <person name="Miller A.N."/>
            <person name="Grigoriev I.V."/>
            <person name="Debuchy R."/>
            <person name="Gladieux P."/>
            <person name="Thoren M.H."/>
            <person name="Johannesson H."/>
        </authorList>
    </citation>
    <scope>NUCLEOTIDE SEQUENCE</scope>
    <source>
        <strain evidence="4">CBS 540.89</strain>
    </source>
</reference>
<accession>A0AA40EBM3</accession>
<evidence type="ECO:0000256" key="1">
    <source>
        <dbReference type="SAM" id="MobiDB-lite"/>
    </source>
</evidence>
<dbReference type="Proteomes" id="UP001172159">
    <property type="component" value="Unassembled WGS sequence"/>
</dbReference>